<keyword evidence="6" id="KW-0472">Membrane</keyword>
<evidence type="ECO:0000313" key="8">
    <source>
        <dbReference type="Proteomes" id="UP000475862"/>
    </source>
</evidence>
<keyword evidence="5" id="KW-1133">Transmembrane helix</keyword>
<dbReference type="EMBL" id="VYZN01000017">
    <property type="protein sequence ID" value="KAE9537924.1"/>
    <property type="molecule type" value="Genomic_DNA"/>
</dbReference>
<protein>
    <submittedName>
        <fullName evidence="7">Uncharacterized protein</fullName>
    </submittedName>
</protein>
<evidence type="ECO:0000256" key="2">
    <source>
        <dbReference type="ARBA" id="ARBA00022692"/>
    </source>
</evidence>
<dbReference type="GO" id="GO:0030943">
    <property type="term" value="F:mitochondrion targeting sequence binding"/>
    <property type="evidence" value="ECO:0007669"/>
    <property type="project" value="TreeGrafter"/>
</dbReference>
<comment type="subcellular location">
    <subcellularLocation>
        <location evidence="1">Membrane</location>
    </subcellularLocation>
</comment>
<dbReference type="PANTHER" id="PTHR46208">
    <property type="entry name" value="MITOCHONDRIAL IMPORT RECEPTOR SUBUNIT TOM70"/>
    <property type="match status" value="1"/>
</dbReference>
<keyword evidence="8" id="KW-1185">Reference proteome</keyword>
<gene>
    <name evidence="7" type="ORF">AGLY_005896</name>
</gene>
<comment type="caution">
    <text evidence="7">The sequence shown here is derived from an EMBL/GenBank/DDBJ whole genome shotgun (WGS) entry which is preliminary data.</text>
</comment>
<dbReference type="Gene3D" id="1.25.40.10">
    <property type="entry name" value="Tetratricopeptide repeat domain"/>
    <property type="match status" value="1"/>
</dbReference>
<dbReference type="GO" id="GO:0005741">
    <property type="term" value="C:mitochondrial outer membrane"/>
    <property type="evidence" value="ECO:0007669"/>
    <property type="project" value="TreeGrafter"/>
</dbReference>
<dbReference type="GO" id="GO:0045039">
    <property type="term" value="P:protein insertion into mitochondrial inner membrane"/>
    <property type="evidence" value="ECO:0007669"/>
    <property type="project" value="TreeGrafter"/>
</dbReference>
<evidence type="ECO:0000256" key="5">
    <source>
        <dbReference type="ARBA" id="ARBA00022989"/>
    </source>
</evidence>
<keyword evidence="2" id="KW-0812">Transmembrane</keyword>
<evidence type="ECO:0000256" key="6">
    <source>
        <dbReference type="ARBA" id="ARBA00023136"/>
    </source>
</evidence>
<dbReference type="AlphaFoldDB" id="A0A6G0TSD5"/>
<dbReference type="GO" id="GO:0008320">
    <property type="term" value="F:protein transmembrane transporter activity"/>
    <property type="evidence" value="ECO:0007669"/>
    <property type="project" value="TreeGrafter"/>
</dbReference>
<evidence type="ECO:0000256" key="4">
    <source>
        <dbReference type="ARBA" id="ARBA00022803"/>
    </source>
</evidence>
<evidence type="ECO:0000256" key="3">
    <source>
        <dbReference type="ARBA" id="ARBA00022737"/>
    </source>
</evidence>
<evidence type="ECO:0000256" key="1">
    <source>
        <dbReference type="ARBA" id="ARBA00004370"/>
    </source>
</evidence>
<reference evidence="7 8" key="1">
    <citation type="submission" date="2019-08" db="EMBL/GenBank/DDBJ databases">
        <title>The genome of the soybean aphid Biotype 1, its phylome, world population structure and adaptation to the North American continent.</title>
        <authorList>
            <person name="Giordano R."/>
            <person name="Donthu R.K."/>
            <person name="Hernandez A.G."/>
            <person name="Wright C.L."/>
            <person name="Zimin A.V."/>
        </authorList>
    </citation>
    <scope>NUCLEOTIDE SEQUENCE [LARGE SCALE GENOMIC DNA]</scope>
    <source>
        <tissue evidence="7">Whole aphids</tissue>
    </source>
</reference>
<organism evidence="7 8">
    <name type="scientific">Aphis glycines</name>
    <name type="common">Soybean aphid</name>
    <dbReference type="NCBI Taxonomy" id="307491"/>
    <lineage>
        <taxon>Eukaryota</taxon>
        <taxon>Metazoa</taxon>
        <taxon>Ecdysozoa</taxon>
        <taxon>Arthropoda</taxon>
        <taxon>Hexapoda</taxon>
        <taxon>Insecta</taxon>
        <taxon>Pterygota</taxon>
        <taxon>Neoptera</taxon>
        <taxon>Paraneoptera</taxon>
        <taxon>Hemiptera</taxon>
        <taxon>Sternorrhyncha</taxon>
        <taxon>Aphidomorpha</taxon>
        <taxon>Aphidoidea</taxon>
        <taxon>Aphididae</taxon>
        <taxon>Aphidini</taxon>
        <taxon>Aphis</taxon>
        <taxon>Aphis</taxon>
    </lineage>
</organism>
<keyword evidence="4" id="KW-0802">TPR repeat</keyword>
<proteinExistence type="predicted"/>
<dbReference type="GO" id="GO:0030150">
    <property type="term" value="P:protein import into mitochondrial matrix"/>
    <property type="evidence" value="ECO:0007669"/>
    <property type="project" value="TreeGrafter"/>
</dbReference>
<dbReference type="OrthoDB" id="2942533at2759"/>
<dbReference type="InterPro" id="IPR011990">
    <property type="entry name" value="TPR-like_helical_dom_sf"/>
</dbReference>
<accession>A0A6G0TSD5</accession>
<keyword evidence="3" id="KW-0677">Repeat</keyword>
<name>A0A6G0TSD5_APHGL</name>
<sequence>MEHTVAIDLLSVGIIQMDRNSSTMDPPLFFCSITILLVLRCVPPQQIVQLEYSVTTQSWFCSSEHTSTGGVPGDKFRQLLSSILTVLHGVVRISSHKKSYNNENRQTKYEIIPVYKKKLEELGMVSNNSTIGPIFLCGKKNNDDFDLPDEIIIENYLNSFSEDPYNDKYSRALMETEIQTGLAKSFTCLREKKYELVEEACKEELAKKKNKNKKRRLMRQIRRTLALNLLGTFAILRGDYVTAIEHLTTVVETPSASKKLVINSLIKRSSILYQRRQFKESLDDLKLAENYIHEIKRSDEIFNTT</sequence>
<evidence type="ECO:0000313" key="7">
    <source>
        <dbReference type="EMBL" id="KAE9537924.1"/>
    </source>
</evidence>
<dbReference type="Proteomes" id="UP000475862">
    <property type="component" value="Unassembled WGS sequence"/>
</dbReference>
<dbReference type="PANTHER" id="PTHR46208:SF1">
    <property type="entry name" value="MITOCHONDRIAL IMPORT RECEPTOR SUBUNIT TOM70"/>
    <property type="match status" value="1"/>
</dbReference>